<protein>
    <submittedName>
        <fullName evidence="1">Uncharacterized protein</fullName>
    </submittedName>
</protein>
<sequence>MFIVRSLPQSFGSGKVVYTLKFWDNRMMVECSDGTKSIQPMPASFSCRVDQTQDAEVMIVTNGTHSSQYVRFPIGTYDKILENLFNFKGGDLLIL</sequence>
<accession>A0A6C0JP05</accession>
<dbReference type="EMBL" id="MN740658">
    <property type="protein sequence ID" value="QHU06611.1"/>
    <property type="molecule type" value="Genomic_DNA"/>
</dbReference>
<proteinExistence type="predicted"/>
<name>A0A6C0JP05_9ZZZZ</name>
<reference evidence="1" key="1">
    <citation type="journal article" date="2020" name="Nature">
        <title>Giant virus diversity and host interactions through global metagenomics.</title>
        <authorList>
            <person name="Schulz F."/>
            <person name="Roux S."/>
            <person name="Paez-Espino D."/>
            <person name="Jungbluth S."/>
            <person name="Walsh D.A."/>
            <person name="Denef V.J."/>
            <person name="McMahon K.D."/>
            <person name="Konstantinidis K.T."/>
            <person name="Eloe-Fadrosh E.A."/>
            <person name="Kyrpides N.C."/>
            <person name="Woyke T."/>
        </authorList>
    </citation>
    <scope>NUCLEOTIDE SEQUENCE</scope>
    <source>
        <strain evidence="1">GVMAG-S-1035315-10</strain>
    </source>
</reference>
<evidence type="ECO:0000313" key="1">
    <source>
        <dbReference type="EMBL" id="QHU06611.1"/>
    </source>
</evidence>
<dbReference type="AlphaFoldDB" id="A0A6C0JP05"/>
<organism evidence="1">
    <name type="scientific">viral metagenome</name>
    <dbReference type="NCBI Taxonomy" id="1070528"/>
    <lineage>
        <taxon>unclassified sequences</taxon>
        <taxon>metagenomes</taxon>
        <taxon>organismal metagenomes</taxon>
    </lineage>
</organism>